<dbReference type="SMART" id="SM00239">
    <property type="entry name" value="C2"/>
    <property type="match status" value="1"/>
</dbReference>
<keyword evidence="2" id="KW-0813">Transport</keyword>
<dbReference type="InterPro" id="IPR035892">
    <property type="entry name" value="C2_domain_sf"/>
</dbReference>
<dbReference type="KEGG" id="acan:ACA1_070010"/>
<organism evidence="12 13">
    <name type="scientific">Acanthamoeba castellanii (strain ATCC 30010 / Neff)</name>
    <dbReference type="NCBI Taxonomy" id="1257118"/>
    <lineage>
        <taxon>Eukaryota</taxon>
        <taxon>Amoebozoa</taxon>
        <taxon>Discosea</taxon>
        <taxon>Longamoebia</taxon>
        <taxon>Centramoebida</taxon>
        <taxon>Acanthamoebidae</taxon>
        <taxon>Acanthamoeba</taxon>
    </lineage>
</organism>
<dbReference type="RefSeq" id="XP_004352943.1">
    <property type="nucleotide sequence ID" value="XM_004352891.1"/>
</dbReference>
<reference evidence="12 13" key="1">
    <citation type="journal article" date="2013" name="Genome Biol.">
        <title>Genome of Acanthamoeba castellanii highlights extensive lateral gene transfer and early evolution of tyrosine kinase signaling.</title>
        <authorList>
            <person name="Clarke M."/>
            <person name="Lohan A.J."/>
            <person name="Liu B."/>
            <person name="Lagkouvardos I."/>
            <person name="Roy S."/>
            <person name="Zafar N."/>
            <person name="Bertelli C."/>
            <person name="Schilde C."/>
            <person name="Kianianmomeni A."/>
            <person name="Burglin T.R."/>
            <person name="Frech C."/>
            <person name="Turcotte B."/>
            <person name="Kopec K.O."/>
            <person name="Synnott J.M."/>
            <person name="Choo C."/>
            <person name="Paponov I."/>
            <person name="Finkler A."/>
            <person name="Soon Heng Tan C."/>
            <person name="Hutchins A.P."/>
            <person name="Weinmeier T."/>
            <person name="Rattei T."/>
            <person name="Chu J.S."/>
            <person name="Gimenez G."/>
            <person name="Irimia M."/>
            <person name="Rigden D.J."/>
            <person name="Fitzpatrick D.A."/>
            <person name="Lorenzo-Morales J."/>
            <person name="Bateman A."/>
            <person name="Chiu C.H."/>
            <person name="Tang P."/>
            <person name="Hegemann P."/>
            <person name="Fromm H."/>
            <person name="Raoult D."/>
            <person name="Greub G."/>
            <person name="Miranda-Saavedra D."/>
            <person name="Chen N."/>
            <person name="Nash P."/>
            <person name="Ginger M.L."/>
            <person name="Horn M."/>
            <person name="Schaap P."/>
            <person name="Caler L."/>
            <person name="Loftus B."/>
        </authorList>
    </citation>
    <scope>NUCLEOTIDE SEQUENCE [LARGE SCALE GENOMIC DNA]</scope>
    <source>
        <strain evidence="12 13">Neff</strain>
    </source>
</reference>
<keyword evidence="5" id="KW-0445">Lipid transport</keyword>
<dbReference type="GO" id="GO:0016020">
    <property type="term" value="C:membrane"/>
    <property type="evidence" value="ECO:0007669"/>
    <property type="project" value="UniProtKB-SubCell"/>
</dbReference>
<dbReference type="Gene3D" id="3.10.450.50">
    <property type="match status" value="1"/>
</dbReference>
<dbReference type="GO" id="GO:0030638">
    <property type="term" value="P:polyketide metabolic process"/>
    <property type="evidence" value="ECO:0007669"/>
    <property type="project" value="InterPro"/>
</dbReference>
<feature type="compositionally biased region" description="Low complexity" evidence="8">
    <location>
        <begin position="392"/>
        <end position="408"/>
    </location>
</feature>
<dbReference type="OrthoDB" id="29080at2759"/>
<protein>
    <submittedName>
        <fullName evidence="12">C2 domain containing protein</fullName>
    </submittedName>
</protein>
<dbReference type="PANTHER" id="PTHR45911">
    <property type="entry name" value="C2 DOMAIN-CONTAINING PROTEIN"/>
    <property type="match status" value="1"/>
</dbReference>
<dbReference type="PROSITE" id="PS50004">
    <property type="entry name" value="C2"/>
    <property type="match status" value="1"/>
</dbReference>
<dbReference type="Pfam" id="PF00168">
    <property type="entry name" value="C2"/>
    <property type="match status" value="1"/>
</dbReference>
<evidence type="ECO:0000256" key="8">
    <source>
        <dbReference type="SAM" id="MobiDB-lite"/>
    </source>
</evidence>
<dbReference type="SUPFAM" id="SSF54427">
    <property type="entry name" value="NTF2-like"/>
    <property type="match status" value="1"/>
</dbReference>
<dbReference type="InterPro" id="IPR031468">
    <property type="entry name" value="SMP_LBD"/>
</dbReference>
<evidence type="ECO:0000256" key="1">
    <source>
        <dbReference type="ARBA" id="ARBA00004370"/>
    </source>
</evidence>
<feature type="domain" description="C2" evidence="10">
    <location>
        <begin position="208"/>
        <end position="331"/>
    </location>
</feature>
<dbReference type="PROSITE" id="PS51847">
    <property type="entry name" value="SMP"/>
    <property type="match status" value="1"/>
</dbReference>
<feature type="compositionally biased region" description="Low complexity" evidence="8">
    <location>
        <begin position="129"/>
        <end position="157"/>
    </location>
</feature>
<feature type="compositionally biased region" description="Basic and acidic residues" evidence="8">
    <location>
        <begin position="357"/>
        <end position="370"/>
    </location>
</feature>
<dbReference type="GO" id="GO:0005509">
    <property type="term" value="F:calcium ion binding"/>
    <property type="evidence" value="ECO:0007669"/>
    <property type="project" value="TreeGrafter"/>
</dbReference>
<dbReference type="GO" id="GO:0006869">
    <property type="term" value="P:lipid transport"/>
    <property type="evidence" value="ECO:0007669"/>
    <property type="project" value="UniProtKB-KW"/>
</dbReference>
<feature type="region of interest" description="Disordered" evidence="8">
    <location>
        <begin position="357"/>
        <end position="461"/>
    </location>
</feature>
<evidence type="ECO:0000259" key="10">
    <source>
        <dbReference type="PROSITE" id="PS50004"/>
    </source>
</evidence>
<keyword evidence="3" id="KW-0479">Metal-binding</keyword>
<dbReference type="AlphaFoldDB" id="L8HDZ3"/>
<keyword evidence="7" id="KW-0472">Membrane</keyword>
<dbReference type="Gene3D" id="2.60.40.150">
    <property type="entry name" value="C2 domain"/>
    <property type="match status" value="1"/>
</dbReference>
<dbReference type="CDD" id="cd21675">
    <property type="entry name" value="SMP_TEX2"/>
    <property type="match status" value="1"/>
</dbReference>
<dbReference type="InterPro" id="IPR000008">
    <property type="entry name" value="C2_dom"/>
</dbReference>
<feature type="compositionally biased region" description="Pro residues" evidence="8">
    <location>
        <begin position="444"/>
        <end position="453"/>
    </location>
</feature>
<feature type="domain" description="SMP-LTD" evidence="11">
    <location>
        <begin position="640"/>
        <end position="829"/>
    </location>
</feature>
<feature type="region of interest" description="Disordered" evidence="8">
    <location>
        <begin position="129"/>
        <end position="225"/>
    </location>
</feature>
<evidence type="ECO:0000259" key="11">
    <source>
        <dbReference type="PROSITE" id="PS51847"/>
    </source>
</evidence>
<feature type="domain" description="PH" evidence="9">
    <location>
        <begin position="486"/>
        <end position="624"/>
    </location>
</feature>
<dbReference type="PANTHER" id="PTHR45911:SF4">
    <property type="entry name" value="MULTIPLE C2 AND TRANSMEMBRANE DOMAIN-CONTAINING PROTEIN"/>
    <property type="match status" value="1"/>
</dbReference>
<evidence type="ECO:0000256" key="4">
    <source>
        <dbReference type="ARBA" id="ARBA00022837"/>
    </source>
</evidence>
<evidence type="ECO:0000313" key="12">
    <source>
        <dbReference type="EMBL" id="ELR23415.1"/>
    </source>
</evidence>
<gene>
    <name evidence="12" type="ORF">ACA1_070010</name>
</gene>
<dbReference type="Pfam" id="PF07366">
    <property type="entry name" value="SnoaL"/>
    <property type="match status" value="1"/>
</dbReference>
<sequence>MTSGAAVVVDGAAATALADVAADVAAAVGWRPRVDTTTSSSSAGGVPVVQAAPGEMVLASASASKPPTVASVATQEQDVLAAVLSGTFTAIATTITSDDNSGDNNRDSIGSGGYGHSAALATTAVVATSTTHRSGSGSKKLKGKPGSATIDVAADVSSSDDDVVKEEKKEKKKEKKEKKNTSSKRLLSEDSLASSASQSTLSPTAAWTSSSPAVSTARGRKKSGQLGEPQYALDLVVQSAADLVAANRNGLSDPQVRLSGCGQKFKTKYISNTLNPEWHQSFSFTKVQDPEQDRILFDVRDHENIGKSKPLGTAVLELKQLRVGEETPVCLPMMGLAKNDKMQIPATGRLYLSATLRSKEQDENKKRAEEPNEGGAVPAPTSKRADERVVETTTSATGSGSTAALGSGPVPAPRSSEEPRPAPVQPISGPPSLGGVGEPHKKPPSPPSTPRSAPPSAEGVDLADLDDGLDTVVTEDEASGVSKEAILRQEGPLQIRTLKVWKERWFSLADDGHLVYWKNQKKKKLLGMIDFRGCEVRVRIATHKSVEKAKKMANGKSAEKANKKLRFAFEIVQPANKPIFLRETPSGAQLKSYKAHGRTHRCLLRAGSKMAMDDWFYAINYSAHSLQTSEGLFSIPASAKMVPVPYLSILIARHFEDMRTSSIMRHVLMKKLGGKLSAVRRPPALGPLVLEDFDLGQSMKDIFKGMRACTTDIPNEMLGEIDINYSNGVSLRVSTFLTKGIVQIPLVVVINIHLLAGKLKVYCPADVSAKWWACFNRLPELNVGITLYIDGRKLPVSSLPKLRHWVFHAIQNMVRDRLVWPARLKFRFPFPGQRIDMEIVYAVVRPPTAPAPVVPVEMNEVVARRYLATRYFEEIINRRQIHLIEELFTADCVVHGGLAANGEAALGPLHGVEGVYTHVSALLTAFPRVRFICESVSVEGQYHAIVRWKARATNDGPFLGHTPLGEEVILHGVTVNVIRYGNQRIAVQHHYFDAEAVVNLLSTNRAPATLPAQPS</sequence>
<name>L8HDZ3_ACACF</name>
<dbReference type="InterPro" id="IPR032710">
    <property type="entry name" value="NTF2-like_dom_sf"/>
</dbReference>
<keyword evidence="4" id="KW-0106">Calcium</keyword>
<evidence type="ECO:0000256" key="3">
    <source>
        <dbReference type="ARBA" id="ARBA00022723"/>
    </source>
</evidence>
<dbReference type="CDD" id="cd00030">
    <property type="entry name" value="C2"/>
    <property type="match status" value="1"/>
</dbReference>
<evidence type="ECO:0000256" key="2">
    <source>
        <dbReference type="ARBA" id="ARBA00022448"/>
    </source>
</evidence>
<dbReference type="GO" id="GO:0008289">
    <property type="term" value="F:lipid binding"/>
    <property type="evidence" value="ECO:0007669"/>
    <property type="project" value="UniProtKB-KW"/>
</dbReference>
<dbReference type="InterPro" id="IPR001849">
    <property type="entry name" value="PH_domain"/>
</dbReference>
<accession>L8HDZ3</accession>
<dbReference type="InterPro" id="IPR009959">
    <property type="entry name" value="Cyclase_SnoaL-like"/>
</dbReference>
<dbReference type="Gene3D" id="2.30.29.30">
    <property type="entry name" value="Pleckstrin-homology domain (PH domain)/Phosphotyrosine-binding domain (PTB)"/>
    <property type="match status" value="1"/>
</dbReference>
<proteinExistence type="predicted"/>
<dbReference type="EMBL" id="KB007857">
    <property type="protein sequence ID" value="ELR23415.1"/>
    <property type="molecule type" value="Genomic_DNA"/>
</dbReference>
<dbReference type="PROSITE" id="PS50003">
    <property type="entry name" value="PH_DOMAIN"/>
    <property type="match status" value="1"/>
</dbReference>
<keyword evidence="13" id="KW-1185">Reference proteome</keyword>
<dbReference type="VEuPathDB" id="AmoebaDB:ACA1_070010"/>
<dbReference type="STRING" id="1257118.L8HDZ3"/>
<evidence type="ECO:0000256" key="5">
    <source>
        <dbReference type="ARBA" id="ARBA00023055"/>
    </source>
</evidence>
<comment type="subcellular location">
    <subcellularLocation>
        <location evidence="1">Membrane</location>
    </subcellularLocation>
</comment>
<dbReference type="SMART" id="SM00233">
    <property type="entry name" value="PH"/>
    <property type="match status" value="1"/>
</dbReference>
<feature type="compositionally biased region" description="Low complexity" evidence="8">
    <location>
        <begin position="189"/>
        <end position="217"/>
    </location>
</feature>
<dbReference type="InterPro" id="IPR011993">
    <property type="entry name" value="PH-like_dom_sf"/>
</dbReference>
<keyword evidence="6" id="KW-0446">Lipid-binding</keyword>
<evidence type="ECO:0000259" key="9">
    <source>
        <dbReference type="PROSITE" id="PS50003"/>
    </source>
</evidence>
<dbReference type="SUPFAM" id="SSF50729">
    <property type="entry name" value="PH domain-like"/>
    <property type="match status" value="1"/>
</dbReference>
<evidence type="ECO:0000256" key="7">
    <source>
        <dbReference type="ARBA" id="ARBA00023136"/>
    </source>
</evidence>
<evidence type="ECO:0000313" key="13">
    <source>
        <dbReference type="Proteomes" id="UP000011083"/>
    </source>
</evidence>
<feature type="compositionally biased region" description="Basic residues" evidence="8">
    <location>
        <begin position="170"/>
        <end position="182"/>
    </location>
</feature>
<dbReference type="Pfam" id="PF00169">
    <property type="entry name" value="PH"/>
    <property type="match status" value="1"/>
</dbReference>
<dbReference type="SUPFAM" id="SSF49562">
    <property type="entry name" value="C2 domain (Calcium/lipid-binding domain, CaLB)"/>
    <property type="match status" value="1"/>
</dbReference>
<evidence type="ECO:0000256" key="6">
    <source>
        <dbReference type="ARBA" id="ARBA00023121"/>
    </source>
</evidence>
<dbReference type="GeneID" id="14924390"/>
<dbReference type="Proteomes" id="UP000011083">
    <property type="component" value="Unassembled WGS sequence"/>
</dbReference>